<dbReference type="GO" id="GO:1902201">
    <property type="term" value="P:negative regulation of bacterial-type flagellum-dependent cell motility"/>
    <property type="evidence" value="ECO:0007669"/>
    <property type="project" value="TreeGrafter"/>
</dbReference>
<name>A0A5C6ECF7_9BACT</name>
<organism evidence="4 5">
    <name type="scientific">Rubripirellula tenax</name>
    <dbReference type="NCBI Taxonomy" id="2528015"/>
    <lineage>
        <taxon>Bacteria</taxon>
        <taxon>Pseudomonadati</taxon>
        <taxon>Planctomycetota</taxon>
        <taxon>Planctomycetia</taxon>
        <taxon>Pirellulales</taxon>
        <taxon>Pirellulaceae</taxon>
        <taxon>Rubripirellula</taxon>
    </lineage>
</organism>
<dbReference type="GO" id="GO:0052621">
    <property type="term" value="F:diguanylate cyclase activity"/>
    <property type="evidence" value="ECO:0007669"/>
    <property type="project" value="UniProtKB-EC"/>
</dbReference>
<dbReference type="PROSITE" id="PS50887">
    <property type="entry name" value="GGDEF"/>
    <property type="match status" value="1"/>
</dbReference>
<reference evidence="4 5" key="1">
    <citation type="submission" date="2019-02" db="EMBL/GenBank/DDBJ databases">
        <title>Deep-cultivation of Planctomycetes and their phenomic and genomic characterization uncovers novel biology.</title>
        <authorList>
            <person name="Wiegand S."/>
            <person name="Jogler M."/>
            <person name="Boedeker C."/>
            <person name="Pinto D."/>
            <person name="Vollmers J."/>
            <person name="Rivas-Marin E."/>
            <person name="Kohn T."/>
            <person name="Peeters S.H."/>
            <person name="Heuer A."/>
            <person name="Rast P."/>
            <person name="Oberbeckmann S."/>
            <person name="Bunk B."/>
            <person name="Jeske O."/>
            <person name="Meyerdierks A."/>
            <person name="Storesund J.E."/>
            <person name="Kallscheuer N."/>
            <person name="Luecker S."/>
            <person name="Lage O.M."/>
            <person name="Pohl T."/>
            <person name="Merkel B.J."/>
            <person name="Hornburger P."/>
            <person name="Mueller R.-W."/>
            <person name="Bruemmer F."/>
            <person name="Labrenz M."/>
            <person name="Spormann A.M."/>
            <person name="Op Den Camp H."/>
            <person name="Overmann J."/>
            <person name="Amann R."/>
            <person name="Jetten M.S.M."/>
            <person name="Mascher T."/>
            <person name="Medema M.H."/>
            <person name="Devos D.P."/>
            <person name="Kaster A.-K."/>
            <person name="Ovreas L."/>
            <person name="Rohde M."/>
            <person name="Galperin M.Y."/>
            <person name="Jogler C."/>
        </authorList>
    </citation>
    <scope>NUCLEOTIDE SEQUENCE [LARGE SCALE GENOMIC DNA]</scope>
    <source>
        <strain evidence="4 5">Poly51</strain>
    </source>
</reference>
<keyword evidence="4" id="KW-0808">Transferase</keyword>
<evidence type="ECO:0000313" key="5">
    <source>
        <dbReference type="Proteomes" id="UP000318288"/>
    </source>
</evidence>
<dbReference type="Gene3D" id="3.30.70.270">
    <property type="match status" value="1"/>
</dbReference>
<dbReference type="EMBL" id="SJPW01000008">
    <property type="protein sequence ID" value="TWU46165.1"/>
    <property type="molecule type" value="Genomic_DNA"/>
</dbReference>
<evidence type="ECO:0000256" key="1">
    <source>
        <dbReference type="ARBA" id="ARBA00012528"/>
    </source>
</evidence>
<dbReference type="InterPro" id="IPR029787">
    <property type="entry name" value="Nucleotide_cyclase"/>
</dbReference>
<dbReference type="RefSeq" id="WP_246114799.1">
    <property type="nucleotide sequence ID" value="NZ_SJPW01000008.1"/>
</dbReference>
<dbReference type="PANTHER" id="PTHR45138">
    <property type="entry name" value="REGULATORY COMPONENTS OF SENSORY TRANSDUCTION SYSTEM"/>
    <property type="match status" value="1"/>
</dbReference>
<protein>
    <recommendedName>
        <fullName evidence="1">diguanylate cyclase</fullName>
        <ecNumber evidence="1">2.7.7.65</ecNumber>
    </recommendedName>
</protein>
<comment type="caution">
    <text evidence="4">The sequence shown here is derived from an EMBL/GenBank/DDBJ whole genome shotgun (WGS) entry which is preliminary data.</text>
</comment>
<sequence>MIILPGQGKTEALEKIERLRQGLESDIFLRKENINLQITASIGLATYPEDAKDKRELLAAADQCLFRSKAAGKNRVTVYKADGQ</sequence>
<dbReference type="GO" id="GO:0043709">
    <property type="term" value="P:cell adhesion involved in single-species biofilm formation"/>
    <property type="evidence" value="ECO:0007669"/>
    <property type="project" value="TreeGrafter"/>
</dbReference>
<dbReference type="InterPro" id="IPR043128">
    <property type="entry name" value="Rev_trsase/Diguanyl_cyclase"/>
</dbReference>
<accession>A0A5C6ECF7</accession>
<comment type="catalytic activity">
    <reaction evidence="2">
        <text>2 GTP = 3',3'-c-di-GMP + 2 diphosphate</text>
        <dbReference type="Rhea" id="RHEA:24898"/>
        <dbReference type="ChEBI" id="CHEBI:33019"/>
        <dbReference type="ChEBI" id="CHEBI:37565"/>
        <dbReference type="ChEBI" id="CHEBI:58805"/>
        <dbReference type="EC" id="2.7.7.65"/>
    </reaction>
</comment>
<dbReference type="NCBIfam" id="TIGR00254">
    <property type="entry name" value="GGDEF"/>
    <property type="match status" value="1"/>
</dbReference>
<keyword evidence="4" id="KW-0548">Nucleotidyltransferase</keyword>
<dbReference type="InterPro" id="IPR000160">
    <property type="entry name" value="GGDEF_dom"/>
</dbReference>
<evidence type="ECO:0000313" key="4">
    <source>
        <dbReference type="EMBL" id="TWU46165.1"/>
    </source>
</evidence>
<dbReference type="AlphaFoldDB" id="A0A5C6ECF7"/>
<dbReference type="Pfam" id="PF00990">
    <property type="entry name" value="GGDEF"/>
    <property type="match status" value="1"/>
</dbReference>
<feature type="domain" description="GGDEF" evidence="3">
    <location>
        <begin position="1"/>
        <end position="81"/>
    </location>
</feature>
<proteinExistence type="predicted"/>
<evidence type="ECO:0000256" key="2">
    <source>
        <dbReference type="ARBA" id="ARBA00034247"/>
    </source>
</evidence>
<evidence type="ECO:0000259" key="3">
    <source>
        <dbReference type="PROSITE" id="PS50887"/>
    </source>
</evidence>
<dbReference type="GO" id="GO:0005886">
    <property type="term" value="C:plasma membrane"/>
    <property type="evidence" value="ECO:0007669"/>
    <property type="project" value="TreeGrafter"/>
</dbReference>
<gene>
    <name evidence="4" type="primary">yedQ</name>
    <name evidence="4" type="ORF">Poly51_55600</name>
</gene>
<dbReference type="SUPFAM" id="SSF55073">
    <property type="entry name" value="Nucleotide cyclase"/>
    <property type="match status" value="1"/>
</dbReference>
<dbReference type="InterPro" id="IPR050469">
    <property type="entry name" value="Diguanylate_Cyclase"/>
</dbReference>
<keyword evidence="5" id="KW-1185">Reference proteome</keyword>
<dbReference type="Proteomes" id="UP000318288">
    <property type="component" value="Unassembled WGS sequence"/>
</dbReference>
<dbReference type="PANTHER" id="PTHR45138:SF9">
    <property type="entry name" value="DIGUANYLATE CYCLASE DGCM-RELATED"/>
    <property type="match status" value="1"/>
</dbReference>
<dbReference type="EC" id="2.7.7.65" evidence="1"/>